<evidence type="ECO:0000313" key="2">
    <source>
        <dbReference type="EMBL" id="KAH9367585.1"/>
    </source>
</evidence>
<evidence type="ECO:0000313" key="3">
    <source>
        <dbReference type="Proteomes" id="UP000821853"/>
    </source>
</evidence>
<comment type="caution">
    <text evidence="2">The sequence shown here is derived from an EMBL/GenBank/DDBJ whole genome shotgun (WGS) entry which is preliminary data.</text>
</comment>
<feature type="region of interest" description="Disordered" evidence="1">
    <location>
        <begin position="1"/>
        <end position="30"/>
    </location>
</feature>
<dbReference type="VEuPathDB" id="VectorBase:HLOH_052248"/>
<dbReference type="Proteomes" id="UP000821853">
    <property type="component" value="Chromosome 2"/>
</dbReference>
<gene>
    <name evidence="2" type="ORF">HPB48_002877</name>
</gene>
<sequence>MTARSHRRPETSAHRSQQSTGFTNEHRSLSESEWKCVVFPDDSTFSSRLNQPKRVWWTENTRFSPQNIEEVAASERVSVNVWRGDFPRRRRPTGDGRLTSAAYCTLLEQQIIPYVFYRTAPRWG</sequence>
<protein>
    <submittedName>
        <fullName evidence="2">Uncharacterized protein</fullName>
    </submittedName>
</protein>
<feature type="compositionally biased region" description="Polar residues" evidence="1">
    <location>
        <begin position="14"/>
        <end position="23"/>
    </location>
</feature>
<dbReference type="EMBL" id="JABSTR010000004">
    <property type="protein sequence ID" value="KAH9367585.1"/>
    <property type="molecule type" value="Genomic_DNA"/>
</dbReference>
<reference evidence="2 3" key="1">
    <citation type="journal article" date="2020" name="Cell">
        <title>Large-Scale Comparative Analyses of Tick Genomes Elucidate Their Genetic Diversity and Vector Capacities.</title>
        <authorList>
            <consortium name="Tick Genome and Microbiome Consortium (TIGMIC)"/>
            <person name="Jia N."/>
            <person name="Wang J."/>
            <person name="Shi W."/>
            <person name="Du L."/>
            <person name="Sun Y."/>
            <person name="Zhan W."/>
            <person name="Jiang J.F."/>
            <person name="Wang Q."/>
            <person name="Zhang B."/>
            <person name="Ji P."/>
            <person name="Bell-Sakyi L."/>
            <person name="Cui X.M."/>
            <person name="Yuan T.T."/>
            <person name="Jiang B.G."/>
            <person name="Yang W.F."/>
            <person name="Lam T.T."/>
            <person name="Chang Q.C."/>
            <person name="Ding S.J."/>
            <person name="Wang X.J."/>
            <person name="Zhu J.G."/>
            <person name="Ruan X.D."/>
            <person name="Zhao L."/>
            <person name="Wei J.T."/>
            <person name="Ye R.Z."/>
            <person name="Que T.C."/>
            <person name="Du C.H."/>
            <person name="Zhou Y.H."/>
            <person name="Cheng J.X."/>
            <person name="Dai P.F."/>
            <person name="Guo W.B."/>
            <person name="Han X.H."/>
            <person name="Huang E.J."/>
            <person name="Li L.F."/>
            <person name="Wei W."/>
            <person name="Gao Y.C."/>
            <person name="Liu J.Z."/>
            <person name="Shao H.Z."/>
            <person name="Wang X."/>
            <person name="Wang C.C."/>
            <person name="Yang T.C."/>
            <person name="Huo Q.B."/>
            <person name="Li W."/>
            <person name="Chen H.Y."/>
            <person name="Chen S.E."/>
            <person name="Zhou L.G."/>
            <person name="Ni X.B."/>
            <person name="Tian J.H."/>
            <person name="Sheng Y."/>
            <person name="Liu T."/>
            <person name="Pan Y.S."/>
            <person name="Xia L.Y."/>
            <person name="Li J."/>
            <person name="Zhao F."/>
            <person name="Cao W.C."/>
        </authorList>
    </citation>
    <scope>NUCLEOTIDE SEQUENCE [LARGE SCALE GENOMIC DNA]</scope>
    <source>
        <strain evidence="2">HaeL-2018</strain>
    </source>
</reference>
<proteinExistence type="predicted"/>
<evidence type="ECO:0000256" key="1">
    <source>
        <dbReference type="SAM" id="MobiDB-lite"/>
    </source>
</evidence>
<keyword evidence="3" id="KW-1185">Reference proteome</keyword>
<dbReference type="OrthoDB" id="4843387at2759"/>
<dbReference type="AlphaFoldDB" id="A0A9J6FZ05"/>
<accession>A0A9J6FZ05</accession>
<dbReference type="InterPro" id="IPR036397">
    <property type="entry name" value="RNaseH_sf"/>
</dbReference>
<dbReference type="GO" id="GO:0003676">
    <property type="term" value="F:nucleic acid binding"/>
    <property type="evidence" value="ECO:0007669"/>
    <property type="project" value="InterPro"/>
</dbReference>
<name>A0A9J6FZ05_HAELO</name>
<organism evidence="2 3">
    <name type="scientific">Haemaphysalis longicornis</name>
    <name type="common">Bush tick</name>
    <dbReference type="NCBI Taxonomy" id="44386"/>
    <lineage>
        <taxon>Eukaryota</taxon>
        <taxon>Metazoa</taxon>
        <taxon>Ecdysozoa</taxon>
        <taxon>Arthropoda</taxon>
        <taxon>Chelicerata</taxon>
        <taxon>Arachnida</taxon>
        <taxon>Acari</taxon>
        <taxon>Parasitiformes</taxon>
        <taxon>Ixodida</taxon>
        <taxon>Ixodoidea</taxon>
        <taxon>Ixodidae</taxon>
        <taxon>Haemaphysalinae</taxon>
        <taxon>Haemaphysalis</taxon>
    </lineage>
</organism>
<dbReference type="Gene3D" id="3.30.420.10">
    <property type="entry name" value="Ribonuclease H-like superfamily/Ribonuclease H"/>
    <property type="match status" value="1"/>
</dbReference>